<keyword evidence="2" id="KW-1185">Reference proteome</keyword>
<protein>
    <submittedName>
        <fullName evidence="1">Uncharacterized protein</fullName>
    </submittedName>
</protein>
<dbReference type="AlphaFoldDB" id="A0AAN7TB73"/>
<dbReference type="Proteomes" id="UP001309876">
    <property type="component" value="Unassembled WGS sequence"/>
</dbReference>
<name>A0AAN7TB73_9EURO</name>
<comment type="caution">
    <text evidence="1">The sequence shown here is derived from an EMBL/GenBank/DDBJ whole genome shotgun (WGS) entry which is preliminary data.</text>
</comment>
<proteinExistence type="predicted"/>
<organism evidence="1 2">
    <name type="scientific">Lithohypha guttulata</name>
    <dbReference type="NCBI Taxonomy" id="1690604"/>
    <lineage>
        <taxon>Eukaryota</taxon>
        <taxon>Fungi</taxon>
        <taxon>Dikarya</taxon>
        <taxon>Ascomycota</taxon>
        <taxon>Pezizomycotina</taxon>
        <taxon>Eurotiomycetes</taxon>
        <taxon>Chaetothyriomycetidae</taxon>
        <taxon>Chaetothyriales</taxon>
        <taxon>Trichomeriaceae</taxon>
        <taxon>Lithohypha</taxon>
    </lineage>
</organism>
<evidence type="ECO:0000313" key="1">
    <source>
        <dbReference type="EMBL" id="KAK5090401.1"/>
    </source>
</evidence>
<gene>
    <name evidence="1" type="ORF">LTR05_000573</name>
</gene>
<reference evidence="1 2" key="1">
    <citation type="submission" date="2023-08" db="EMBL/GenBank/DDBJ databases">
        <title>Black Yeasts Isolated from many extreme environments.</title>
        <authorList>
            <person name="Coleine C."/>
            <person name="Stajich J.E."/>
            <person name="Selbmann L."/>
        </authorList>
    </citation>
    <scope>NUCLEOTIDE SEQUENCE [LARGE SCALE GENOMIC DNA]</scope>
    <source>
        <strain evidence="1 2">CCFEE 5910</strain>
    </source>
</reference>
<dbReference type="EMBL" id="JAVRRJ010000001">
    <property type="protein sequence ID" value="KAK5090401.1"/>
    <property type="molecule type" value="Genomic_DNA"/>
</dbReference>
<accession>A0AAN7TB73</accession>
<evidence type="ECO:0000313" key="2">
    <source>
        <dbReference type="Proteomes" id="UP001309876"/>
    </source>
</evidence>
<sequence length="72" mass="8692">MVKESDFFVETEQEQKLNHDKRNWIRVKPDPEEHQKYFWAKKQETSESRLGGFEIIFTFAQQKQVIVDASEM</sequence>